<evidence type="ECO:0000313" key="2">
    <source>
        <dbReference type="Proteomes" id="UP000032233"/>
    </source>
</evidence>
<name>A0A0D2J7H9_9BACT</name>
<dbReference type="EMBL" id="AZAC01000046">
    <property type="protein sequence ID" value="KIX11676.1"/>
    <property type="molecule type" value="Genomic_DNA"/>
</dbReference>
<dbReference type="AlphaFoldDB" id="A0A0D2J7H9"/>
<sequence>METEKIKYDHICQESADRKGHADCHGALLARVEDVSCK</sequence>
<dbReference type="InParanoid" id="A0A0D2J7H9"/>
<keyword evidence="2" id="KW-1185">Reference proteome</keyword>
<gene>
    <name evidence="1" type="ORF">X474_23065</name>
</gene>
<evidence type="ECO:0000313" key="1">
    <source>
        <dbReference type="EMBL" id="KIX11676.1"/>
    </source>
</evidence>
<reference evidence="1 2" key="1">
    <citation type="submission" date="2013-11" db="EMBL/GenBank/DDBJ databases">
        <title>Metagenomic analysis of a methanogenic consortium involved in long chain n-alkane degradation.</title>
        <authorList>
            <person name="Davidova I.A."/>
            <person name="Callaghan A.V."/>
            <person name="Wawrik B."/>
            <person name="Pruitt S."/>
            <person name="Marks C."/>
            <person name="Duncan K.E."/>
            <person name="Suflita J.M."/>
        </authorList>
    </citation>
    <scope>NUCLEOTIDE SEQUENCE [LARGE SCALE GENOMIC DNA]</scope>
    <source>
        <strain evidence="1 2">SPR</strain>
    </source>
</reference>
<proteinExistence type="predicted"/>
<dbReference type="Proteomes" id="UP000032233">
    <property type="component" value="Unassembled WGS sequence"/>
</dbReference>
<accession>A0A0D2J7H9</accession>
<comment type="caution">
    <text evidence="1">The sequence shown here is derived from an EMBL/GenBank/DDBJ whole genome shotgun (WGS) entry which is preliminary data.</text>
</comment>
<organism evidence="1 2">
    <name type="scientific">Dethiosulfatarculus sandiegensis</name>
    <dbReference type="NCBI Taxonomy" id="1429043"/>
    <lineage>
        <taxon>Bacteria</taxon>
        <taxon>Pseudomonadati</taxon>
        <taxon>Thermodesulfobacteriota</taxon>
        <taxon>Desulfarculia</taxon>
        <taxon>Desulfarculales</taxon>
        <taxon>Desulfarculaceae</taxon>
        <taxon>Dethiosulfatarculus</taxon>
    </lineage>
</organism>
<protein>
    <submittedName>
        <fullName evidence="1">Uncharacterized protein</fullName>
    </submittedName>
</protein>